<dbReference type="RefSeq" id="WP_007288552.1">
    <property type="nucleotide sequence ID" value="NZ_AAWL01000003.1"/>
</dbReference>
<dbReference type="OrthoDB" id="1685215at2"/>
<evidence type="ECO:0000313" key="2">
    <source>
        <dbReference type="Proteomes" id="UP000005139"/>
    </source>
</evidence>
<reference evidence="1 2" key="2">
    <citation type="submission" date="2007-01" db="EMBL/GenBank/DDBJ databases">
        <title>Sequencing of the draft genome and assembly of Thermosinus carboxydivorans Nor1.</title>
        <authorList>
            <consortium name="US DOE Joint Genome Institute (JGI-PGF)"/>
            <person name="Copeland A."/>
            <person name="Lucas S."/>
            <person name="Lapidus A."/>
            <person name="Barry K."/>
            <person name="Glavina del Rio T."/>
            <person name="Dalin E."/>
            <person name="Tice H."/>
            <person name="Bruce D."/>
            <person name="Pitluck S."/>
            <person name="Richardson P."/>
        </authorList>
    </citation>
    <scope>NUCLEOTIDE SEQUENCE [LARGE SCALE GENOMIC DNA]</scope>
    <source>
        <strain evidence="1 2">Nor1</strain>
    </source>
</reference>
<dbReference type="AlphaFoldDB" id="A1HNE3"/>
<keyword evidence="2" id="KW-1185">Reference proteome</keyword>
<gene>
    <name evidence="1" type="ORF">TcarDRAFT_2254</name>
</gene>
<dbReference type="Proteomes" id="UP000005139">
    <property type="component" value="Unassembled WGS sequence"/>
</dbReference>
<proteinExistence type="predicted"/>
<name>A1HNE3_9FIRM</name>
<evidence type="ECO:0008006" key="3">
    <source>
        <dbReference type="Google" id="ProtNLM"/>
    </source>
</evidence>
<dbReference type="EMBL" id="AAWL01000003">
    <property type="protein sequence ID" value="EAX48304.1"/>
    <property type="molecule type" value="Genomic_DNA"/>
</dbReference>
<comment type="caution">
    <text evidence="1">The sequence shown here is derived from an EMBL/GenBank/DDBJ whole genome shotgun (WGS) entry which is preliminary data.</text>
</comment>
<evidence type="ECO:0000313" key="1">
    <source>
        <dbReference type="EMBL" id="EAX48304.1"/>
    </source>
</evidence>
<reference evidence="1 2" key="1">
    <citation type="submission" date="2007-01" db="EMBL/GenBank/DDBJ databases">
        <title>Annotation of the draft genome assembly of Thermosinus carboxydivorans Nor1.</title>
        <authorList>
            <consortium name="US DOE Joint Genome Institute (JGI-ORNL)"/>
            <person name="Larimer F."/>
            <person name="Land M."/>
            <person name="Hauser L."/>
        </authorList>
    </citation>
    <scope>NUCLEOTIDE SEQUENCE [LARGE SCALE GENOMIC DNA]</scope>
    <source>
        <strain evidence="1 2">Nor1</strain>
    </source>
</reference>
<organism evidence="1 2">
    <name type="scientific">Thermosinus carboxydivorans Nor1</name>
    <dbReference type="NCBI Taxonomy" id="401526"/>
    <lineage>
        <taxon>Bacteria</taxon>
        <taxon>Bacillati</taxon>
        <taxon>Bacillota</taxon>
        <taxon>Negativicutes</taxon>
        <taxon>Selenomonadales</taxon>
        <taxon>Sporomusaceae</taxon>
        <taxon>Thermosinus</taxon>
    </lineage>
</organism>
<sequence length="65" mass="7622">MSTNKVPKMFDVVRLKDGREGTIIDISERNGNKAFVIEFDPLDPNIEVEWIEPNEVKEVVWEFKE</sequence>
<protein>
    <recommendedName>
        <fullName evidence="3">DUF4926 domain-containing protein</fullName>
    </recommendedName>
</protein>
<accession>A1HNE3</accession>